<dbReference type="InterPro" id="IPR003489">
    <property type="entry name" value="RHF/RaiA"/>
</dbReference>
<dbReference type="Gene3D" id="3.30.160.100">
    <property type="entry name" value="Ribosome hibernation promotion factor-like"/>
    <property type="match status" value="1"/>
</dbReference>
<dbReference type="SUPFAM" id="SSF69754">
    <property type="entry name" value="Ribosome binding protein Y (YfiA homologue)"/>
    <property type="match status" value="1"/>
</dbReference>
<evidence type="ECO:0000313" key="4">
    <source>
        <dbReference type="Proteomes" id="UP000252015"/>
    </source>
</evidence>
<gene>
    <name evidence="3" type="ORF">MSP7336_01255</name>
</gene>
<dbReference type="PANTHER" id="PTHR33231">
    <property type="entry name" value="30S RIBOSOMAL PROTEIN"/>
    <property type="match status" value="1"/>
</dbReference>
<dbReference type="AlphaFoldDB" id="A0A375YWA6"/>
<dbReference type="STRING" id="29313.BHQ16_17455"/>
<dbReference type="InterPro" id="IPR050574">
    <property type="entry name" value="HPF/YfiA_ribosome-assoc"/>
</dbReference>
<evidence type="ECO:0000256" key="1">
    <source>
        <dbReference type="ARBA" id="ARBA00022845"/>
    </source>
</evidence>
<dbReference type="Pfam" id="PF02482">
    <property type="entry name" value="Ribosomal_S30AE"/>
    <property type="match status" value="1"/>
</dbReference>
<evidence type="ECO:0000313" key="3">
    <source>
        <dbReference type="EMBL" id="SRX93025.1"/>
    </source>
</evidence>
<organism evidence="3 4">
    <name type="scientific">Mycobacterium shimoidei</name>
    <dbReference type="NCBI Taxonomy" id="29313"/>
    <lineage>
        <taxon>Bacteria</taxon>
        <taxon>Bacillati</taxon>
        <taxon>Actinomycetota</taxon>
        <taxon>Actinomycetes</taxon>
        <taxon>Mycobacteriales</taxon>
        <taxon>Mycobacteriaceae</taxon>
        <taxon>Mycobacterium</taxon>
    </lineage>
</organism>
<accession>A0A375YWA6</accession>
<feature type="domain" description="Sigma 54 modulation/S30EA ribosomal protein C-terminal" evidence="2">
    <location>
        <begin position="133"/>
        <end position="186"/>
    </location>
</feature>
<keyword evidence="4" id="KW-1185">Reference proteome</keyword>
<sequence length="261" mass="29931">MPTFFDVEVTTHGQMPDVAPYARKKIGGLGRYTHRPVRHARVRLTRHPDPAVQRAVVAQANLDVDGRLVRAQVEGTTAREAIDRLEARLRRRLERTAEHWESRRGALPVSLPHEWRHQSEPTHRPKYFPRPPEERRIVRRKSYTLSSCTIDEAAVDMDMLDYEFHLFNEKCTGMASVLYRAGPTGWRLAQVTPVNPEELEPFDLPVTFSSQPAPCLTEQEAIERLNLLDLPFLFYIDAAQGRACVLYHRYDGHYGLITPAG</sequence>
<keyword evidence="1" id="KW-0810">Translation regulation</keyword>
<dbReference type="Proteomes" id="UP000252015">
    <property type="component" value="Unassembled WGS sequence"/>
</dbReference>
<dbReference type="InterPro" id="IPR036567">
    <property type="entry name" value="RHF-like"/>
</dbReference>
<dbReference type="InterPro" id="IPR032528">
    <property type="entry name" value="Ribosom_S30AE_C"/>
</dbReference>
<dbReference type="GO" id="GO:0043024">
    <property type="term" value="F:ribosomal small subunit binding"/>
    <property type="evidence" value="ECO:0007669"/>
    <property type="project" value="TreeGrafter"/>
</dbReference>
<protein>
    <recommendedName>
        <fullName evidence="2">Sigma 54 modulation/S30EA ribosomal protein C-terminal domain-containing protein</fullName>
    </recommendedName>
</protein>
<dbReference type="GO" id="GO:0022627">
    <property type="term" value="C:cytosolic small ribosomal subunit"/>
    <property type="evidence" value="ECO:0007669"/>
    <property type="project" value="TreeGrafter"/>
</dbReference>
<dbReference type="EMBL" id="UEGW01000001">
    <property type="protein sequence ID" value="SRX93025.1"/>
    <property type="molecule type" value="Genomic_DNA"/>
</dbReference>
<reference evidence="3 4" key="1">
    <citation type="submission" date="2018-05" db="EMBL/GenBank/DDBJ databases">
        <authorList>
            <consortium name="IHU Genomes"/>
        </authorList>
    </citation>
    <scope>NUCLEOTIDE SEQUENCE [LARGE SCALE GENOMIC DNA]</scope>
    <source>
        <strain evidence="3 4">P7336</strain>
    </source>
</reference>
<proteinExistence type="predicted"/>
<dbReference type="Gene3D" id="3.30.505.50">
    <property type="entry name" value="Sigma 54 modulation/S30EA ribosomal protein, C-terminal domain"/>
    <property type="match status" value="2"/>
</dbReference>
<evidence type="ECO:0000259" key="2">
    <source>
        <dbReference type="Pfam" id="PF16321"/>
    </source>
</evidence>
<feature type="domain" description="Sigma 54 modulation/S30EA ribosomal protein C-terminal" evidence="2">
    <location>
        <begin position="213"/>
        <end position="256"/>
    </location>
</feature>
<dbReference type="GO" id="GO:0045900">
    <property type="term" value="P:negative regulation of translational elongation"/>
    <property type="evidence" value="ECO:0007669"/>
    <property type="project" value="TreeGrafter"/>
</dbReference>
<dbReference type="Pfam" id="PF16321">
    <property type="entry name" value="Ribosom_S30AE_C"/>
    <property type="match status" value="2"/>
</dbReference>
<dbReference type="PANTHER" id="PTHR33231:SF1">
    <property type="entry name" value="30S RIBOSOMAL PROTEIN"/>
    <property type="match status" value="1"/>
</dbReference>
<dbReference type="InterPro" id="IPR038416">
    <property type="entry name" value="Ribosom_S30AE_C_sf"/>
</dbReference>
<name>A0A375YWA6_MYCSH</name>